<evidence type="ECO:0000256" key="3">
    <source>
        <dbReference type="ARBA" id="ARBA00010088"/>
    </source>
</evidence>
<dbReference type="InterPro" id="IPR002410">
    <property type="entry name" value="Peptidase_S33"/>
</dbReference>
<feature type="domain" description="AB hydrolase-1" evidence="10">
    <location>
        <begin position="34"/>
        <end position="300"/>
    </location>
</feature>
<evidence type="ECO:0000256" key="8">
    <source>
        <dbReference type="PIRNR" id="PIRNR006431"/>
    </source>
</evidence>
<protein>
    <recommendedName>
        <fullName evidence="8 9">Proline iminopeptidase</fullName>
        <shortName evidence="8">PIP</shortName>
        <ecNumber evidence="8 9">3.4.11.5</ecNumber>
    </recommendedName>
    <alternativeName>
        <fullName evidence="8">Prolyl aminopeptidase</fullName>
    </alternativeName>
</protein>
<accession>A0ABW4L2Q3</accession>
<evidence type="ECO:0000313" key="12">
    <source>
        <dbReference type="Proteomes" id="UP001597277"/>
    </source>
</evidence>
<dbReference type="NCBIfam" id="TIGR01249">
    <property type="entry name" value="pro_imino_pep_1"/>
    <property type="match status" value="1"/>
</dbReference>
<dbReference type="PANTHER" id="PTHR43722">
    <property type="entry name" value="PROLINE IMINOPEPTIDASE"/>
    <property type="match status" value="1"/>
</dbReference>
<organism evidence="11 12">
    <name type="scientific">Georgenia deserti</name>
    <dbReference type="NCBI Taxonomy" id="2093781"/>
    <lineage>
        <taxon>Bacteria</taxon>
        <taxon>Bacillati</taxon>
        <taxon>Actinomycetota</taxon>
        <taxon>Actinomycetes</taxon>
        <taxon>Micrococcales</taxon>
        <taxon>Bogoriellaceae</taxon>
        <taxon>Georgenia</taxon>
    </lineage>
</organism>
<sequence length="322" mass="35116">MFDKAPVHQSGHLDVGGHQIYWEESGAPDGVPALYLHGGPGGGLGKGGYRSAFDPDRFRILALDQRGCGRSRPLVTEPGYDLSENTTAHLLADIEALRQDRGIEAWLVNGVSWGSTLALAYAQQHPERVLGLVLMAVTTTSRFEVDWITETVGAIFPEAWDAFATHAERAGIGYRRGDGRVVEAYRRLLTDADPQVRDAAARAWATWEDTHISIGTGGVQPTHALAEPTHRLGFATLVTHYWANDAFLDPPILERTDRLAGIPGILIHGRRDVSGPAVTAWRLHRAWPASELLIDEGEGHGGTDMVESWCAANSRLADRLAR</sequence>
<evidence type="ECO:0000313" key="11">
    <source>
        <dbReference type="EMBL" id="MFD1716890.1"/>
    </source>
</evidence>
<dbReference type="PRINTS" id="PR00111">
    <property type="entry name" value="ABHYDROLASE"/>
</dbReference>
<comment type="caution">
    <text evidence="11">The sequence shown here is derived from an EMBL/GenBank/DDBJ whole genome shotgun (WGS) entry which is preliminary data.</text>
</comment>
<dbReference type="PANTHER" id="PTHR43722:SF1">
    <property type="entry name" value="PROLINE IMINOPEPTIDASE"/>
    <property type="match status" value="1"/>
</dbReference>
<dbReference type="InterPro" id="IPR000073">
    <property type="entry name" value="AB_hydrolase_1"/>
</dbReference>
<proteinExistence type="inferred from homology"/>
<dbReference type="Proteomes" id="UP001597277">
    <property type="component" value="Unassembled WGS sequence"/>
</dbReference>
<keyword evidence="12" id="KW-1185">Reference proteome</keyword>
<name>A0ABW4L2Q3_9MICO</name>
<keyword evidence="4 8" id="KW-0031">Aminopeptidase</keyword>
<dbReference type="Pfam" id="PF00561">
    <property type="entry name" value="Abhydrolase_1"/>
    <property type="match status" value="1"/>
</dbReference>
<dbReference type="RefSeq" id="WP_388002307.1">
    <property type="nucleotide sequence ID" value="NZ_JBHUEE010000001.1"/>
</dbReference>
<evidence type="ECO:0000256" key="6">
    <source>
        <dbReference type="ARBA" id="ARBA00022670"/>
    </source>
</evidence>
<comment type="similarity">
    <text evidence="3 8 9">Belongs to the peptidase S33 family.</text>
</comment>
<dbReference type="EMBL" id="JBHUEE010000001">
    <property type="protein sequence ID" value="MFD1716890.1"/>
    <property type="molecule type" value="Genomic_DNA"/>
</dbReference>
<gene>
    <name evidence="11" type="primary">pip</name>
    <name evidence="11" type="ORF">ACFSE6_03525</name>
</gene>
<dbReference type="Gene3D" id="3.40.50.1820">
    <property type="entry name" value="alpha/beta hydrolase"/>
    <property type="match status" value="1"/>
</dbReference>
<keyword evidence="7 8" id="KW-0378">Hydrolase</keyword>
<comment type="subcellular location">
    <subcellularLocation>
        <location evidence="2 8">Cytoplasm</location>
    </subcellularLocation>
</comment>
<dbReference type="EC" id="3.4.11.5" evidence="8 9"/>
<dbReference type="SUPFAM" id="SSF53474">
    <property type="entry name" value="alpha/beta-Hydrolases"/>
    <property type="match status" value="1"/>
</dbReference>
<evidence type="ECO:0000256" key="7">
    <source>
        <dbReference type="ARBA" id="ARBA00022801"/>
    </source>
</evidence>
<comment type="catalytic activity">
    <reaction evidence="1 8 9">
        <text>Release of N-terminal proline from a peptide.</text>
        <dbReference type="EC" id="3.4.11.5"/>
    </reaction>
</comment>
<evidence type="ECO:0000259" key="10">
    <source>
        <dbReference type="Pfam" id="PF00561"/>
    </source>
</evidence>
<dbReference type="PRINTS" id="PR00793">
    <property type="entry name" value="PROAMNOPTASE"/>
</dbReference>
<evidence type="ECO:0000256" key="5">
    <source>
        <dbReference type="ARBA" id="ARBA00022490"/>
    </source>
</evidence>
<evidence type="ECO:0000256" key="9">
    <source>
        <dbReference type="RuleBase" id="RU003421"/>
    </source>
</evidence>
<dbReference type="GO" id="GO:0004177">
    <property type="term" value="F:aminopeptidase activity"/>
    <property type="evidence" value="ECO:0007669"/>
    <property type="project" value="UniProtKB-KW"/>
</dbReference>
<evidence type="ECO:0000256" key="4">
    <source>
        <dbReference type="ARBA" id="ARBA00022438"/>
    </source>
</evidence>
<reference evidence="12" key="1">
    <citation type="journal article" date="2019" name="Int. J. Syst. Evol. Microbiol.">
        <title>The Global Catalogue of Microorganisms (GCM) 10K type strain sequencing project: providing services to taxonomists for standard genome sequencing and annotation.</title>
        <authorList>
            <consortium name="The Broad Institute Genomics Platform"/>
            <consortium name="The Broad Institute Genome Sequencing Center for Infectious Disease"/>
            <person name="Wu L."/>
            <person name="Ma J."/>
        </authorList>
    </citation>
    <scope>NUCLEOTIDE SEQUENCE [LARGE SCALE GENOMIC DNA]</scope>
    <source>
        <strain evidence="12">JCM 17130</strain>
    </source>
</reference>
<dbReference type="InterPro" id="IPR029058">
    <property type="entry name" value="AB_hydrolase_fold"/>
</dbReference>
<keyword evidence="6 8" id="KW-0645">Protease</keyword>
<evidence type="ECO:0000256" key="1">
    <source>
        <dbReference type="ARBA" id="ARBA00001585"/>
    </source>
</evidence>
<evidence type="ECO:0000256" key="2">
    <source>
        <dbReference type="ARBA" id="ARBA00004496"/>
    </source>
</evidence>
<keyword evidence="5 8" id="KW-0963">Cytoplasm</keyword>
<dbReference type="PIRSF" id="PIRSF006431">
    <property type="entry name" value="Pept_S33"/>
    <property type="match status" value="1"/>
</dbReference>
<dbReference type="InterPro" id="IPR005944">
    <property type="entry name" value="Pro_iminopeptidase"/>
</dbReference>